<dbReference type="Proteomes" id="UP001151760">
    <property type="component" value="Unassembled WGS sequence"/>
</dbReference>
<dbReference type="InterPro" id="IPR043502">
    <property type="entry name" value="DNA/RNA_pol_sf"/>
</dbReference>
<accession>A0ABQ5AFT3</accession>
<dbReference type="PANTHER" id="PTHR24559:SF444">
    <property type="entry name" value="REVERSE TRANSCRIPTASE DOMAIN-CONTAINING PROTEIN"/>
    <property type="match status" value="1"/>
</dbReference>
<dbReference type="SUPFAM" id="SSF56672">
    <property type="entry name" value="DNA/RNA polymerases"/>
    <property type="match status" value="1"/>
</dbReference>
<evidence type="ECO:0000313" key="3">
    <source>
        <dbReference type="Proteomes" id="UP001151760"/>
    </source>
</evidence>
<reference evidence="2" key="2">
    <citation type="submission" date="2022-01" db="EMBL/GenBank/DDBJ databases">
        <authorList>
            <person name="Yamashiro T."/>
            <person name="Shiraishi A."/>
            <person name="Satake H."/>
            <person name="Nakayama K."/>
        </authorList>
    </citation>
    <scope>NUCLEOTIDE SEQUENCE</scope>
</reference>
<keyword evidence="2" id="KW-0548">Nucleotidyltransferase</keyword>
<protein>
    <submittedName>
        <fullName evidence="2">Reverse transcriptase domain-containing protein</fullName>
    </submittedName>
</protein>
<dbReference type="Pfam" id="PF00078">
    <property type="entry name" value="RVT_1"/>
    <property type="match status" value="1"/>
</dbReference>
<reference evidence="2" key="1">
    <citation type="journal article" date="2022" name="Int. J. Mol. Sci.">
        <title>Draft Genome of Tanacetum Coccineum: Genomic Comparison of Closely Related Tanacetum-Family Plants.</title>
        <authorList>
            <person name="Yamashiro T."/>
            <person name="Shiraishi A."/>
            <person name="Nakayama K."/>
            <person name="Satake H."/>
        </authorList>
    </citation>
    <scope>NUCLEOTIDE SEQUENCE</scope>
</reference>
<comment type="caution">
    <text evidence="2">The sequence shown here is derived from an EMBL/GenBank/DDBJ whole genome shotgun (WGS) entry which is preliminary data.</text>
</comment>
<keyword evidence="2" id="KW-0808">Transferase</keyword>
<dbReference type="InterPro" id="IPR043128">
    <property type="entry name" value="Rev_trsase/Diguanyl_cyclase"/>
</dbReference>
<feature type="domain" description="Reverse transcriptase" evidence="1">
    <location>
        <begin position="1"/>
        <end position="150"/>
    </location>
</feature>
<dbReference type="PANTHER" id="PTHR24559">
    <property type="entry name" value="TRANSPOSON TY3-I GAG-POL POLYPROTEIN"/>
    <property type="match status" value="1"/>
</dbReference>
<organism evidence="2 3">
    <name type="scientific">Tanacetum coccineum</name>
    <dbReference type="NCBI Taxonomy" id="301880"/>
    <lineage>
        <taxon>Eukaryota</taxon>
        <taxon>Viridiplantae</taxon>
        <taxon>Streptophyta</taxon>
        <taxon>Embryophyta</taxon>
        <taxon>Tracheophyta</taxon>
        <taxon>Spermatophyta</taxon>
        <taxon>Magnoliopsida</taxon>
        <taxon>eudicotyledons</taxon>
        <taxon>Gunneridae</taxon>
        <taxon>Pentapetalae</taxon>
        <taxon>asterids</taxon>
        <taxon>campanulids</taxon>
        <taxon>Asterales</taxon>
        <taxon>Asteraceae</taxon>
        <taxon>Asteroideae</taxon>
        <taxon>Anthemideae</taxon>
        <taxon>Anthemidinae</taxon>
        <taxon>Tanacetum</taxon>
    </lineage>
</organism>
<dbReference type="InterPro" id="IPR000477">
    <property type="entry name" value="RT_dom"/>
</dbReference>
<sequence>MRMRQYICHTDHNLWDVIVNGDLEEELAPIGDQSGPSAPPAPKTAKQLAARRNQDNIRSGYHQLRVHGEDILKTAFRTRYGHFEFTVMPFGLTNAPAVFMNLKNRVCKPYLDKFFILFIDDILIYSNCKEDHKVYLKLVLELLKKEKLFA</sequence>
<dbReference type="CDD" id="cd01647">
    <property type="entry name" value="RT_LTR"/>
    <property type="match status" value="1"/>
</dbReference>
<name>A0ABQ5AFT3_9ASTR</name>
<dbReference type="EMBL" id="BQNB010012252">
    <property type="protein sequence ID" value="GJT01193.1"/>
    <property type="molecule type" value="Genomic_DNA"/>
</dbReference>
<dbReference type="GO" id="GO:0003964">
    <property type="term" value="F:RNA-directed DNA polymerase activity"/>
    <property type="evidence" value="ECO:0007669"/>
    <property type="project" value="UniProtKB-KW"/>
</dbReference>
<dbReference type="PROSITE" id="PS50878">
    <property type="entry name" value="RT_POL"/>
    <property type="match status" value="1"/>
</dbReference>
<dbReference type="Gene3D" id="3.10.10.10">
    <property type="entry name" value="HIV Type 1 Reverse Transcriptase, subunit A, domain 1"/>
    <property type="match status" value="1"/>
</dbReference>
<evidence type="ECO:0000313" key="2">
    <source>
        <dbReference type="EMBL" id="GJT01193.1"/>
    </source>
</evidence>
<evidence type="ECO:0000259" key="1">
    <source>
        <dbReference type="PROSITE" id="PS50878"/>
    </source>
</evidence>
<proteinExistence type="predicted"/>
<dbReference type="Gene3D" id="3.30.70.270">
    <property type="match status" value="1"/>
</dbReference>
<keyword evidence="2" id="KW-0695">RNA-directed DNA polymerase</keyword>
<gene>
    <name evidence="2" type="ORF">Tco_0822362</name>
</gene>
<dbReference type="InterPro" id="IPR053134">
    <property type="entry name" value="RNA-dir_DNA_polymerase"/>
</dbReference>
<keyword evidence="3" id="KW-1185">Reference proteome</keyword>